<comment type="caution">
    <text evidence="5">The sequence shown here is derived from an EMBL/GenBank/DDBJ whole genome shotgun (WGS) entry which is preliminary data.</text>
</comment>
<dbReference type="PROSITE" id="PS50102">
    <property type="entry name" value="RRM"/>
    <property type="match status" value="1"/>
</dbReference>
<dbReference type="SUPFAM" id="SSF54928">
    <property type="entry name" value="RNA-binding domain, RBD"/>
    <property type="match status" value="1"/>
</dbReference>
<evidence type="ECO:0000259" key="4">
    <source>
        <dbReference type="PROSITE" id="PS50102"/>
    </source>
</evidence>
<evidence type="ECO:0000313" key="6">
    <source>
        <dbReference type="Proteomes" id="UP001470230"/>
    </source>
</evidence>
<sequence length="210" mass="24316">MAEKASSYKMNNHAGKKKEVKPCETLYISNIPSKSCSIPKIFQHFRNYGHIQSIYAYGTNASITFSSKEEAMIAIKSPEAFENNRFVRYHFHLHPDKADDRLSLLVDKDFVQTVTKEVNQKIAQEQRRTIELQSQLKNSTQKSEESNLSNQDQSNNIEYLASKRPEIQQTLKKLQKEKQTAPPEKESEIQSQIDQNLELLNEIDKILKRT</sequence>
<accession>A0ABR2K7P3</accession>
<evidence type="ECO:0000313" key="5">
    <source>
        <dbReference type="EMBL" id="KAK8887141.1"/>
    </source>
</evidence>
<dbReference type="InterPro" id="IPR035979">
    <property type="entry name" value="RBD_domain_sf"/>
</dbReference>
<organism evidence="5 6">
    <name type="scientific">Tritrichomonas musculus</name>
    <dbReference type="NCBI Taxonomy" id="1915356"/>
    <lineage>
        <taxon>Eukaryota</taxon>
        <taxon>Metamonada</taxon>
        <taxon>Parabasalia</taxon>
        <taxon>Tritrichomonadida</taxon>
        <taxon>Tritrichomonadidae</taxon>
        <taxon>Tritrichomonas</taxon>
    </lineage>
</organism>
<protein>
    <recommendedName>
        <fullName evidence="4">RRM domain-containing protein</fullName>
    </recommendedName>
</protein>
<reference evidence="5 6" key="1">
    <citation type="submission" date="2024-04" db="EMBL/GenBank/DDBJ databases">
        <title>Tritrichomonas musculus Genome.</title>
        <authorList>
            <person name="Alves-Ferreira E."/>
            <person name="Grigg M."/>
            <person name="Lorenzi H."/>
            <person name="Galac M."/>
        </authorList>
    </citation>
    <scope>NUCLEOTIDE SEQUENCE [LARGE SCALE GENOMIC DNA]</scope>
    <source>
        <strain evidence="5 6">EAF2021</strain>
    </source>
</reference>
<gene>
    <name evidence="5" type="ORF">M9Y10_038179</name>
</gene>
<feature type="compositionally biased region" description="Basic and acidic residues" evidence="3">
    <location>
        <begin position="174"/>
        <end position="188"/>
    </location>
</feature>
<dbReference type="InterPro" id="IPR045137">
    <property type="entry name" value="RBM26/27"/>
</dbReference>
<feature type="region of interest" description="Disordered" evidence="3">
    <location>
        <begin position="134"/>
        <end position="155"/>
    </location>
</feature>
<evidence type="ECO:0000256" key="3">
    <source>
        <dbReference type="SAM" id="MobiDB-lite"/>
    </source>
</evidence>
<dbReference type="InterPro" id="IPR000504">
    <property type="entry name" value="RRM_dom"/>
</dbReference>
<evidence type="ECO:0000256" key="2">
    <source>
        <dbReference type="PROSITE-ProRule" id="PRU00176"/>
    </source>
</evidence>
<feature type="region of interest" description="Disordered" evidence="3">
    <location>
        <begin position="173"/>
        <end position="193"/>
    </location>
</feature>
<dbReference type="Proteomes" id="UP001470230">
    <property type="component" value="Unassembled WGS sequence"/>
</dbReference>
<keyword evidence="1 2" id="KW-0694">RNA-binding</keyword>
<dbReference type="CDD" id="cd12257">
    <property type="entry name" value="RRM1_RBM26_like"/>
    <property type="match status" value="1"/>
</dbReference>
<dbReference type="PANTHER" id="PTHR14398">
    <property type="entry name" value="RNA RECOGNITION RRM/RNP DOMAIN"/>
    <property type="match status" value="1"/>
</dbReference>
<name>A0ABR2K7P3_9EUKA</name>
<feature type="domain" description="RRM" evidence="4">
    <location>
        <begin position="24"/>
        <end position="100"/>
    </location>
</feature>
<dbReference type="EMBL" id="JAPFFF010000006">
    <property type="protein sequence ID" value="KAK8887141.1"/>
    <property type="molecule type" value="Genomic_DNA"/>
</dbReference>
<keyword evidence="6" id="KW-1185">Reference proteome</keyword>
<dbReference type="Gene3D" id="3.30.70.330">
    <property type="match status" value="1"/>
</dbReference>
<proteinExistence type="predicted"/>
<dbReference type="PANTHER" id="PTHR14398:SF0">
    <property type="entry name" value="ZINC FINGER PROTEIN SWM"/>
    <property type="match status" value="1"/>
</dbReference>
<evidence type="ECO:0000256" key="1">
    <source>
        <dbReference type="ARBA" id="ARBA00022884"/>
    </source>
</evidence>
<dbReference type="SMART" id="SM00360">
    <property type="entry name" value="RRM"/>
    <property type="match status" value="1"/>
</dbReference>
<dbReference type="InterPro" id="IPR012677">
    <property type="entry name" value="Nucleotide-bd_a/b_plait_sf"/>
</dbReference>